<evidence type="ECO:0000313" key="2">
    <source>
        <dbReference type="Proteomes" id="UP000245206"/>
    </source>
</evidence>
<sequence>MYSALLLLESSSLIHLNRIYAIYKAYGNEEALRELGMLDFPKSCYYFSLLGELYSKLDPMKSKEYYTQAISYVTSPHEINSIQNRMKKLL</sequence>
<dbReference type="Proteomes" id="UP000245206">
    <property type="component" value="Unassembled WGS sequence"/>
</dbReference>
<protein>
    <submittedName>
        <fullName evidence="1">Sigma-70 region 2</fullName>
    </submittedName>
</protein>
<proteinExistence type="predicted"/>
<keyword evidence="2" id="KW-1185">Reference proteome</keyword>
<comment type="caution">
    <text evidence="1">The sequence shown here is derived from an EMBL/GenBank/DDBJ whole genome shotgun (WGS) entry which is preliminary data.</text>
</comment>
<organism evidence="1 2">
    <name type="scientific">Leptospira ellinghausenii</name>
    <dbReference type="NCBI Taxonomy" id="1917822"/>
    <lineage>
        <taxon>Bacteria</taxon>
        <taxon>Pseudomonadati</taxon>
        <taxon>Spirochaetota</taxon>
        <taxon>Spirochaetia</taxon>
        <taxon>Leptospirales</taxon>
        <taxon>Leptospiraceae</taxon>
        <taxon>Leptospira</taxon>
    </lineage>
</organism>
<accession>A0A2P2D7Y8</accession>
<name>A0A2P2D7Y8_9LEPT</name>
<gene>
    <name evidence="1" type="ORF">LPTSP2_00120</name>
</gene>
<evidence type="ECO:0000313" key="1">
    <source>
        <dbReference type="EMBL" id="GBF40747.1"/>
    </source>
</evidence>
<dbReference type="EMBL" id="BFAZ01000001">
    <property type="protein sequence ID" value="GBF40747.1"/>
    <property type="molecule type" value="Genomic_DNA"/>
</dbReference>
<reference evidence="2" key="1">
    <citation type="journal article" date="2019" name="Microbiol. Immunol.">
        <title>Molecular and phenotypic characterization of Leptospira johnsonii sp. nov., Leptospira ellinghausenii sp. nov. and Leptospira ryugenii sp. nov. isolated from soil and water in Japan.</title>
        <authorList>
            <person name="Masuzawa T."/>
            <person name="Saito M."/>
            <person name="Nakao R."/>
            <person name="Nikaido Y."/>
            <person name="Matsumoto M."/>
            <person name="Ogawa M."/>
            <person name="Yokoyama M."/>
            <person name="Hidaka Y."/>
            <person name="Tomita J."/>
            <person name="Sakakibara K."/>
            <person name="Suzuki K."/>
            <person name="Yasuda S."/>
            <person name="Sato H."/>
            <person name="Yamaguchi M."/>
            <person name="Yoshida S.I."/>
            <person name="Koizumi N."/>
            <person name="Kawamura Y."/>
        </authorList>
    </citation>
    <scope>NUCLEOTIDE SEQUENCE [LARGE SCALE GENOMIC DNA]</scope>
    <source>
        <strain evidence="2">E18</strain>
    </source>
</reference>
<dbReference type="AlphaFoldDB" id="A0A2P2D7Y8"/>